<dbReference type="EMBL" id="AP023356">
    <property type="protein sequence ID" value="BCJ39697.1"/>
    <property type="molecule type" value="Genomic_DNA"/>
</dbReference>
<dbReference type="Pfam" id="PF01425">
    <property type="entry name" value="Amidase"/>
    <property type="match status" value="1"/>
</dbReference>
<gene>
    <name evidence="2" type="ORF">Aiant_03540</name>
</gene>
<evidence type="ECO:0000313" key="3">
    <source>
        <dbReference type="Proteomes" id="UP000676967"/>
    </source>
</evidence>
<dbReference type="Proteomes" id="UP000676967">
    <property type="component" value="Chromosome"/>
</dbReference>
<protein>
    <submittedName>
        <fullName evidence="2">Amidase</fullName>
    </submittedName>
</protein>
<reference evidence="2 3" key="1">
    <citation type="submission" date="2020-08" db="EMBL/GenBank/DDBJ databases">
        <title>Whole genome shotgun sequence of Actinoplanes ianthinogenes NBRC 13996.</title>
        <authorList>
            <person name="Komaki H."/>
            <person name="Tamura T."/>
        </authorList>
    </citation>
    <scope>NUCLEOTIDE SEQUENCE [LARGE SCALE GENOMIC DNA]</scope>
    <source>
        <strain evidence="2 3">NBRC 13996</strain>
    </source>
</reference>
<dbReference type="InterPro" id="IPR023631">
    <property type="entry name" value="Amidase_dom"/>
</dbReference>
<dbReference type="SUPFAM" id="SSF75304">
    <property type="entry name" value="Amidase signature (AS) enzymes"/>
    <property type="match status" value="1"/>
</dbReference>
<feature type="domain" description="Amidase" evidence="1">
    <location>
        <begin position="21"/>
        <end position="447"/>
    </location>
</feature>
<dbReference type="Gene3D" id="3.90.1300.10">
    <property type="entry name" value="Amidase signature (AS) domain"/>
    <property type="match status" value="1"/>
</dbReference>
<dbReference type="PANTHER" id="PTHR43372">
    <property type="entry name" value="FATTY-ACID AMIDE HYDROLASE"/>
    <property type="match status" value="1"/>
</dbReference>
<evidence type="ECO:0000313" key="2">
    <source>
        <dbReference type="EMBL" id="BCJ39697.1"/>
    </source>
</evidence>
<sequence>MNGTATELRAQLAAGATGATEVLARHLDRHDQVDATLNAVVLTDRAGAAESARRADAAPRPGRLPLLGIPMTVKEHIGVTGLPATSGDPGRAHLRPADAPCVARLRDAGAVLIGKTNQSAHGRDWQTYNTVYGVTNNPWDVRRTPGGSSGGGAAAVAAGVVPIDLGTDTAGSLRLPAAFCGVYAHRPTEGALIGAGPAPARRPPVPRMTEVGPIARSAEDLRLVLDVLDVLGPPAPGTHREAGRLSGLRVAMLAPPPWFVLHPDVADAYHRLADVLAGQVHRLAWRTPDLPGGLSAQHDTFLAVLAAQGARLTPREEREEFAAALLGSGDPRDEAWVSGLFPTAHCRALWAEHRRRLVTAWCAFFDDWDLLVAPATPVVAFEHDPGKAADWFSTLDLGDRTGRYNTLFFPGSLAALPGLPATVFPAGRSPAGLPIGLQVLARPGEDRLGIGFAGLLADVIGGFQPPADGFPAPEVPD</sequence>
<dbReference type="InterPro" id="IPR052739">
    <property type="entry name" value="FAAH2"/>
</dbReference>
<proteinExistence type="predicted"/>
<dbReference type="PANTHER" id="PTHR43372:SF4">
    <property type="entry name" value="FATTY-ACID AMIDE HYDROLASE 2"/>
    <property type="match status" value="1"/>
</dbReference>
<dbReference type="RefSeq" id="WP_189335615.1">
    <property type="nucleotide sequence ID" value="NZ_AP023356.1"/>
</dbReference>
<name>A0ABM7LKA1_9ACTN</name>
<evidence type="ECO:0000259" key="1">
    <source>
        <dbReference type="Pfam" id="PF01425"/>
    </source>
</evidence>
<keyword evidence="3" id="KW-1185">Reference proteome</keyword>
<accession>A0ABM7LKA1</accession>
<organism evidence="2 3">
    <name type="scientific">Actinoplanes ianthinogenes</name>
    <dbReference type="NCBI Taxonomy" id="122358"/>
    <lineage>
        <taxon>Bacteria</taxon>
        <taxon>Bacillati</taxon>
        <taxon>Actinomycetota</taxon>
        <taxon>Actinomycetes</taxon>
        <taxon>Micromonosporales</taxon>
        <taxon>Micromonosporaceae</taxon>
        <taxon>Actinoplanes</taxon>
    </lineage>
</organism>
<dbReference type="InterPro" id="IPR036928">
    <property type="entry name" value="AS_sf"/>
</dbReference>